<dbReference type="InterPro" id="IPR044823">
    <property type="entry name" value="ASIL1/2-like"/>
</dbReference>
<gene>
    <name evidence="3" type="ORF">SELMODRAFT_441386</name>
</gene>
<dbReference type="Proteomes" id="UP000001514">
    <property type="component" value="Unassembled WGS sequence"/>
</dbReference>
<name>D8RJ50_SELML</name>
<feature type="domain" description="Myb/SANT-like DNA-binding" evidence="2">
    <location>
        <begin position="117"/>
        <end position="228"/>
    </location>
</feature>
<feature type="region of interest" description="Disordered" evidence="1">
    <location>
        <begin position="451"/>
        <end position="476"/>
    </location>
</feature>
<feature type="compositionally biased region" description="Low complexity" evidence="1">
    <location>
        <begin position="71"/>
        <end position="81"/>
    </location>
</feature>
<dbReference type="OMA" id="HTSFLMI"/>
<organism evidence="4">
    <name type="scientific">Selaginella moellendorffii</name>
    <name type="common">Spikemoss</name>
    <dbReference type="NCBI Taxonomy" id="88036"/>
    <lineage>
        <taxon>Eukaryota</taxon>
        <taxon>Viridiplantae</taxon>
        <taxon>Streptophyta</taxon>
        <taxon>Embryophyta</taxon>
        <taxon>Tracheophyta</taxon>
        <taxon>Lycopodiopsida</taxon>
        <taxon>Selaginellales</taxon>
        <taxon>Selaginellaceae</taxon>
        <taxon>Selaginella</taxon>
    </lineage>
</organism>
<evidence type="ECO:0000259" key="2">
    <source>
        <dbReference type="Pfam" id="PF13837"/>
    </source>
</evidence>
<dbReference type="Gramene" id="EFJ27649">
    <property type="protein sequence ID" value="EFJ27649"/>
    <property type="gene ID" value="SELMODRAFT_441386"/>
</dbReference>
<evidence type="ECO:0000256" key="1">
    <source>
        <dbReference type="SAM" id="MobiDB-lite"/>
    </source>
</evidence>
<dbReference type="KEGG" id="smo:SELMODRAFT_441386"/>
<dbReference type="STRING" id="88036.D8RJ50"/>
<dbReference type="InterPro" id="IPR044822">
    <property type="entry name" value="Myb_DNA-bind_4"/>
</dbReference>
<feature type="compositionally biased region" description="Polar residues" evidence="1">
    <location>
        <begin position="303"/>
        <end position="317"/>
    </location>
</feature>
<dbReference type="EMBL" id="GL377581">
    <property type="protein sequence ID" value="EFJ27649.1"/>
    <property type="molecule type" value="Genomic_DNA"/>
</dbReference>
<dbReference type="AlphaFoldDB" id="D8RJ50"/>
<dbReference type="PANTHER" id="PTHR31307:SF63">
    <property type="entry name" value="MYB_SANT-LIKE DNA-BINDING DOMAIN-CONTAINING PROTEIN"/>
    <property type="match status" value="1"/>
</dbReference>
<dbReference type="InterPro" id="IPR007033">
    <property type="entry name" value="GORAB"/>
</dbReference>
<protein>
    <recommendedName>
        <fullName evidence="2">Myb/SANT-like DNA-binding domain-containing protein</fullName>
    </recommendedName>
</protein>
<feature type="region of interest" description="Disordered" evidence="1">
    <location>
        <begin position="298"/>
        <end position="337"/>
    </location>
</feature>
<dbReference type="HOGENOM" id="CLU_512321_0_0_1"/>
<keyword evidence="4" id="KW-1185">Reference proteome</keyword>
<dbReference type="InParanoid" id="D8RJ50"/>
<evidence type="ECO:0000313" key="3">
    <source>
        <dbReference type="EMBL" id="EFJ27649.1"/>
    </source>
</evidence>
<dbReference type="PANTHER" id="PTHR31307">
    <property type="entry name" value="TRIHELIX TRANSCRIPTION FACTOR ASIL2"/>
    <property type="match status" value="1"/>
</dbReference>
<dbReference type="Pfam" id="PF04949">
    <property type="entry name" value="Transcrip_act"/>
    <property type="match status" value="1"/>
</dbReference>
<accession>D8RJ50</accession>
<feature type="compositionally biased region" description="Basic and acidic residues" evidence="1">
    <location>
        <begin position="451"/>
        <end position="467"/>
    </location>
</feature>
<proteinExistence type="predicted"/>
<evidence type="ECO:0000313" key="4">
    <source>
        <dbReference type="Proteomes" id="UP000001514"/>
    </source>
</evidence>
<reference evidence="3 4" key="1">
    <citation type="journal article" date="2011" name="Science">
        <title>The Selaginella genome identifies genetic changes associated with the evolution of vascular plants.</title>
        <authorList>
            <person name="Banks J.A."/>
            <person name="Nishiyama T."/>
            <person name="Hasebe M."/>
            <person name="Bowman J.L."/>
            <person name="Gribskov M."/>
            <person name="dePamphilis C."/>
            <person name="Albert V.A."/>
            <person name="Aono N."/>
            <person name="Aoyama T."/>
            <person name="Ambrose B.A."/>
            <person name="Ashton N.W."/>
            <person name="Axtell M.J."/>
            <person name="Barker E."/>
            <person name="Barker M.S."/>
            <person name="Bennetzen J.L."/>
            <person name="Bonawitz N.D."/>
            <person name="Chapple C."/>
            <person name="Cheng C."/>
            <person name="Correa L.G."/>
            <person name="Dacre M."/>
            <person name="DeBarry J."/>
            <person name="Dreyer I."/>
            <person name="Elias M."/>
            <person name="Engstrom E.M."/>
            <person name="Estelle M."/>
            <person name="Feng L."/>
            <person name="Finet C."/>
            <person name="Floyd S.K."/>
            <person name="Frommer W.B."/>
            <person name="Fujita T."/>
            <person name="Gramzow L."/>
            <person name="Gutensohn M."/>
            <person name="Harholt J."/>
            <person name="Hattori M."/>
            <person name="Heyl A."/>
            <person name="Hirai T."/>
            <person name="Hiwatashi Y."/>
            <person name="Ishikawa M."/>
            <person name="Iwata M."/>
            <person name="Karol K.G."/>
            <person name="Koehler B."/>
            <person name="Kolukisaoglu U."/>
            <person name="Kubo M."/>
            <person name="Kurata T."/>
            <person name="Lalonde S."/>
            <person name="Li K."/>
            <person name="Li Y."/>
            <person name="Litt A."/>
            <person name="Lyons E."/>
            <person name="Manning G."/>
            <person name="Maruyama T."/>
            <person name="Michael T.P."/>
            <person name="Mikami K."/>
            <person name="Miyazaki S."/>
            <person name="Morinaga S."/>
            <person name="Murata T."/>
            <person name="Mueller-Roeber B."/>
            <person name="Nelson D.R."/>
            <person name="Obara M."/>
            <person name="Oguri Y."/>
            <person name="Olmstead R.G."/>
            <person name="Onodera N."/>
            <person name="Petersen B.L."/>
            <person name="Pils B."/>
            <person name="Prigge M."/>
            <person name="Rensing S.A."/>
            <person name="Riano-Pachon D.M."/>
            <person name="Roberts A.W."/>
            <person name="Sato Y."/>
            <person name="Scheller H.V."/>
            <person name="Schulz B."/>
            <person name="Schulz C."/>
            <person name="Shakirov E.V."/>
            <person name="Shibagaki N."/>
            <person name="Shinohara N."/>
            <person name="Shippen D.E."/>
            <person name="Soerensen I."/>
            <person name="Sotooka R."/>
            <person name="Sugimoto N."/>
            <person name="Sugita M."/>
            <person name="Sumikawa N."/>
            <person name="Tanurdzic M."/>
            <person name="Theissen G."/>
            <person name="Ulvskov P."/>
            <person name="Wakazuki S."/>
            <person name="Weng J.K."/>
            <person name="Willats W.W."/>
            <person name="Wipf D."/>
            <person name="Wolf P.G."/>
            <person name="Yang L."/>
            <person name="Zimmer A.D."/>
            <person name="Zhu Q."/>
            <person name="Mitros T."/>
            <person name="Hellsten U."/>
            <person name="Loque D."/>
            <person name="Otillar R."/>
            <person name="Salamov A."/>
            <person name="Schmutz J."/>
            <person name="Shapiro H."/>
            <person name="Lindquist E."/>
            <person name="Lucas S."/>
            <person name="Rokhsar D."/>
            <person name="Grigoriev I.V."/>
        </authorList>
    </citation>
    <scope>NUCLEOTIDE SEQUENCE [LARGE SCALE GENOMIC DNA]</scope>
</reference>
<sequence length="532" mass="59995">MAGILTRNAYFLRYVYLGSELRVHISSSTTPQQDPPPPSFSLMKNGEVDVDDDEDDQEQQEKQQPRSLSDQNLSQQQQQQQRQHDHHAEQQLEQLNKSSDAIADQADSKEGSKDAGSWSTHATSVLLDVFREKRLAINGRNFRGEEWEELASSVNERCYAITPPNSSNLTTIATASNSSKELWKNAKQCSYKMSNLKRKYKSEKEMIQLTGSLSSSSGWQWFSKMEAIFGSDPKYATFSSGISSGSELALHASKGDLIVDAVAGATDEEIFGANNKVVVINSTDKRILRNNSFDPGVLLPPSKSASTNNLDGSSPSTDPRRETAAESSPREFYTTTSKHSHSKKKLCVINSGQIPAAGDPESSEFGARRDLLDLKSRIDAADMELVYLKQLCESKEKELKDAMQVYEDKNKYRNELVRSLWRVFTRKRYRRCGGDNTISHRLGGRSAHDLMNESLSRKEKKSSSGDQKRKKQRAVLAGSNRAELRLLWVYDFRDEHKTKGPPLITKDRHSDLQFLHLNVQHTSFLMILRESF</sequence>
<feature type="compositionally biased region" description="Acidic residues" evidence="1">
    <location>
        <begin position="48"/>
        <end position="58"/>
    </location>
</feature>
<dbReference type="Pfam" id="PF13837">
    <property type="entry name" value="Myb_DNA-bind_4"/>
    <property type="match status" value="1"/>
</dbReference>
<feature type="region of interest" description="Disordered" evidence="1">
    <location>
        <begin position="27"/>
        <end position="89"/>
    </location>
</feature>